<dbReference type="Proteomes" id="UP001177670">
    <property type="component" value="Unassembled WGS sequence"/>
</dbReference>
<organism evidence="1 2">
    <name type="scientific">Melipona bicolor</name>
    <dbReference type="NCBI Taxonomy" id="60889"/>
    <lineage>
        <taxon>Eukaryota</taxon>
        <taxon>Metazoa</taxon>
        <taxon>Ecdysozoa</taxon>
        <taxon>Arthropoda</taxon>
        <taxon>Hexapoda</taxon>
        <taxon>Insecta</taxon>
        <taxon>Pterygota</taxon>
        <taxon>Neoptera</taxon>
        <taxon>Endopterygota</taxon>
        <taxon>Hymenoptera</taxon>
        <taxon>Apocrita</taxon>
        <taxon>Aculeata</taxon>
        <taxon>Apoidea</taxon>
        <taxon>Anthophila</taxon>
        <taxon>Apidae</taxon>
        <taxon>Melipona</taxon>
    </lineage>
</organism>
<protein>
    <submittedName>
        <fullName evidence="1">Uncharacterized protein</fullName>
    </submittedName>
</protein>
<reference evidence="1" key="1">
    <citation type="submission" date="2021-10" db="EMBL/GenBank/DDBJ databases">
        <title>Melipona bicolor Genome sequencing and assembly.</title>
        <authorList>
            <person name="Araujo N.S."/>
            <person name="Arias M.C."/>
        </authorList>
    </citation>
    <scope>NUCLEOTIDE SEQUENCE</scope>
    <source>
        <strain evidence="1">USP_2M_L1-L4_2017</strain>
        <tissue evidence="1">Whole body</tissue>
    </source>
</reference>
<name>A0AA40KQM7_9HYME</name>
<gene>
    <name evidence="1" type="ORF">K0M31_020336</name>
</gene>
<sequence length="155" mass="17985">MSVKQIKLLVEPMERQGVSFGTMTKASSAKPEAGNEKREGNTTANTFIVISQPTQKYSDLTRKKIFFLSNDLIVKVQNQRRTRKAINNFETSYFTFFSPATQLKRRRWGRGGCVLRLPWGERKDRFNEGKEGGGKERNHCYGKWMEIHDEIFSRT</sequence>
<keyword evidence="2" id="KW-1185">Reference proteome</keyword>
<comment type="caution">
    <text evidence="1">The sequence shown here is derived from an EMBL/GenBank/DDBJ whole genome shotgun (WGS) entry which is preliminary data.</text>
</comment>
<proteinExistence type="predicted"/>
<accession>A0AA40KQM7</accession>
<evidence type="ECO:0000313" key="1">
    <source>
        <dbReference type="EMBL" id="KAK1129206.1"/>
    </source>
</evidence>
<dbReference type="AlphaFoldDB" id="A0AA40KQM7"/>
<evidence type="ECO:0000313" key="2">
    <source>
        <dbReference type="Proteomes" id="UP001177670"/>
    </source>
</evidence>
<dbReference type="EMBL" id="JAHYIQ010000009">
    <property type="protein sequence ID" value="KAK1129206.1"/>
    <property type="molecule type" value="Genomic_DNA"/>
</dbReference>